<dbReference type="AlphaFoldDB" id="A0AA36N8A3"/>
<feature type="transmembrane region" description="Helical" evidence="1">
    <location>
        <begin position="1008"/>
        <end position="1031"/>
    </location>
</feature>
<accession>A0AA36N8A3</accession>
<feature type="transmembrane region" description="Helical" evidence="1">
    <location>
        <begin position="1052"/>
        <end position="1070"/>
    </location>
</feature>
<feature type="transmembrane region" description="Helical" evidence="1">
    <location>
        <begin position="862"/>
        <end position="887"/>
    </location>
</feature>
<keyword evidence="1" id="KW-1133">Transmembrane helix</keyword>
<feature type="transmembrane region" description="Helical" evidence="1">
    <location>
        <begin position="930"/>
        <end position="951"/>
    </location>
</feature>
<dbReference type="Gene3D" id="3.15.10.10">
    <property type="entry name" value="Bactericidal permeability-increasing protein, domain 1"/>
    <property type="match status" value="1"/>
</dbReference>
<comment type="caution">
    <text evidence="3">The sequence shown here is derived from an EMBL/GenBank/DDBJ whole genome shotgun (WGS) entry which is preliminary data.</text>
</comment>
<keyword evidence="2" id="KW-0732">Signal</keyword>
<dbReference type="InterPro" id="IPR017943">
    <property type="entry name" value="Bactericidal_perm-incr_a/b_dom"/>
</dbReference>
<feature type="chain" id="PRO_5041378059" evidence="2">
    <location>
        <begin position="18"/>
        <end position="1257"/>
    </location>
</feature>
<organism evidence="3 4">
    <name type="scientific">Effrenium voratum</name>
    <dbReference type="NCBI Taxonomy" id="2562239"/>
    <lineage>
        <taxon>Eukaryota</taxon>
        <taxon>Sar</taxon>
        <taxon>Alveolata</taxon>
        <taxon>Dinophyceae</taxon>
        <taxon>Suessiales</taxon>
        <taxon>Symbiodiniaceae</taxon>
        <taxon>Effrenium</taxon>
    </lineage>
</organism>
<dbReference type="SUPFAM" id="SSF55394">
    <property type="entry name" value="Bactericidal permeability-increasing protein, BPI"/>
    <property type="match status" value="1"/>
</dbReference>
<gene>
    <name evidence="3" type="ORF">EVOR1521_LOCUS17978</name>
</gene>
<reference evidence="3" key="1">
    <citation type="submission" date="2023-08" db="EMBL/GenBank/DDBJ databases">
        <authorList>
            <person name="Chen Y."/>
            <person name="Shah S."/>
            <person name="Dougan E. K."/>
            <person name="Thang M."/>
            <person name="Chan C."/>
        </authorList>
    </citation>
    <scope>NUCLEOTIDE SEQUENCE</scope>
</reference>
<keyword evidence="1" id="KW-0812">Transmembrane</keyword>
<dbReference type="Proteomes" id="UP001178507">
    <property type="component" value="Unassembled WGS sequence"/>
</dbReference>
<proteinExistence type="predicted"/>
<feature type="transmembrane region" description="Helical" evidence="1">
    <location>
        <begin position="1202"/>
        <end position="1222"/>
    </location>
</feature>
<feature type="transmembrane region" description="Helical" evidence="1">
    <location>
        <begin position="799"/>
        <end position="819"/>
    </location>
</feature>
<dbReference type="EMBL" id="CAUJNA010002458">
    <property type="protein sequence ID" value="CAJ1393028.1"/>
    <property type="molecule type" value="Genomic_DNA"/>
</dbReference>
<name>A0AA36N8A3_9DINO</name>
<protein>
    <submittedName>
        <fullName evidence="3">Uncharacterized protein</fullName>
    </submittedName>
</protein>
<evidence type="ECO:0000256" key="2">
    <source>
        <dbReference type="SAM" id="SignalP"/>
    </source>
</evidence>
<evidence type="ECO:0000313" key="4">
    <source>
        <dbReference type="Proteomes" id="UP001178507"/>
    </source>
</evidence>
<evidence type="ECO:0000313" key="3">
    <source>
        <dbReference type="EMBL" id="CAJ1393028.1"/>
    </source>
</evidence>
<feature type="transmembrane region" description="Helical" evidence="1">
    <location>
        <begin position="1105"/>
        <end position="1127"/>
    </location>
</feature>
<sequence>MGMIRCLLLAAASVAVAEDPLAQWLDSLKFSLEDVTTEKAGITFKVTQLVCQNLQLAEVQSAVQDVGLSVTLKGVGITCTGHFAYKGLAIISGSGNLTATVASSADSTATVALQGTSFDKNLPWAVEATACSASINFKLTLKGSIVYDIINLFSTPISALIKSQAVKQGCAQLKAQASGELSKKLAAFNHHFLPSATTMLMATRTAQAENKEPEPKEFLHVDVETHVNDVNQLFAPPEEEVIATNNLRVAEARRLQVDLGTSGGTVDWTRDESLTWISWLVDDVLGPERLDEALTWAFKGAHSVVIPGPVKPLMTTTVKQPDAGIELKVTAYLNSATVEGMDGMNSFSPVKALNPNDLSFKVGWGAAFGLGVDVKVQMEAVDLASGQTQASVEQEMILHLALQQPSLAVSSEVQVLSAEWPGKRTLAQMAIAPKECFTSVLKQPPTLKSLQVKFQGLAAPLSFVAKTQGALEASLASLLNNAVGLFNKVYEPLLPGTIERFASSDNLRQTLNQALEQKLQPGECLDPALASQQVRNKFPQFYGNWPPVLGGVFRSYIDNFVDGLLAHNTTILQDGLANMPTLPIPLGAKLTLRQLVFTGLNQVDALRVLLPSTENPSWLGTKASAKCPTPQAPWRPAFAVNSSLKAGNFAGDGLVTLEMPCGTLDAEVDVVVDLWHLMDVTLPPSLTCAMMSPLAKFDIKTVKATWGSAGRLIVKPKDGPEQYPLAQLCALHPRACEMADQIREYVSSTEGATRLYHLARDAVLQKCTDTKPKLSAIAAEDTTFKTDQLGYTYIPADTMMLWVVSLLVILGLSGTYTFCATLGRLLRDEDCSPDLSHRSRLPLATICWYGARDPAASLFPKISTMVCSTLLAAGLVARILACFWLPFAAAGVSLEQHTGGTIFKDDTLLQYTFFGIGKQFGLGGSLYCQLLWFFMSLASALLCHVIMLMVWLTPFLAKYRQSLLVAGLVLGRFALSEAETTGNTAMVLGADVPMPLGMVQKLGLGLEAGAYTSWFASFCTVSANLLLLKILPRRESSPLPWATGKAPLQVTLLQAVNSVLMLVGIGLWYFCDFMHAETGGLAGAILDPNSFSASQLGSTDPSLRMFVILTAGLCPLLQMSAFLVGLWGKAPHVAKGMSAAAASFCLLDLFAIGYLVTFLEGVNGFASSAVSDFAGPICDLTKAALNEECLTMTVSVVPLGTIGLLLATGCWSGLAAVQLFGIGQGSAREAPLLATAAAPCEETPGPSFQTVRGNSAA</sequence>
<evidence type="ECO:0000256" key="1">
    <source>
        <dbReference type="SAM" id="Phobius"/>
    </source>
</evidence>
<keyword evidence="4" id="KW-1185">Reference proteome</keyword>
<dbReference type="GO" id="GO:0008289">
    <property type="term" value="F:lipid binding"/>
    <property type="evidence" value="ECO:0007669"/>
    <property type="project" value="InterPro"/>
</dbReference>
<feature type="transmembrane region" description="Helical" evidence="1">
    <location>
        <begin position="1139"/>
        <end position="1159"/>
    </location>
</feature>
<feature type="signal peptide" evidence="2">
    <location>
        <begin position="1"/>
        <end position="17"/>
    </location>
</feature>
<keyword evidence="1" id="KW-0472">Membrane</keyword>